<dbReference type="SMART" id="SM00635">
    <property type="entry name" value="BID_2"/>
    <property type="match status" value="1"/>
</dbReference>
<dbReference type="InterPro" id="IPR055414">
    <property type="entry name" value="LRR_R13L4/SHOC2-like"/>
</dbReference>
<dbReference type="SUPFAM" id="SSF52047">
    <property type="entry name" value="RNI-like"/>
    <property type="match status" value="1"/>
</dbReference>
<dbReference type="Pfam" id="PF07583">
    <property type="entry name" value="PSCyt2"/>
    <property type="match status" value="1"/>
</dbReference>
<evidence type="ECO:0000256" key="1">
    <source>
        <dbReference type="ARBA" id="ARBA00022737"/>
    </source>
</evidence>
<dbReference type="OrthoDB" id="219305at2"/>
<dbReference type="InterPro" id="IPR003343">
    <property type="entry name" value="Big_2"/>
</dbReference>
<dbReference type="InterPro" id="IPR022655">
    <property type="entry name" value="DUF1553"/>
</dbReference>
<feature type="domain" description="BIG2" evidence="3">
    <location>
        <begin position="424"/>
        <end position="506"/>
    </location>
</feature>
<dbReference type="AlphaFoldDB" id="A0A517Q9J7"/>
<dbReference type="Proteomes" id="UP000320839">
    <property type="component" value="Chromosome"/>
</dbReference>
<protein>
    <submittedName>
        <fullName evidence="4">Internalin-A</fullName>
    </submittedName>
</protein>
<accession>A0A518A8U3</accession>
<dbReference type="InterPro" id="IPR011444">
    <property type="entry name" value="DUF1549"/>
</dbReference>
<keyword evidence="1" id="KW-0677">Repeat</keyword>
<dbReference type="PANTHER" id="PTHR35889:SF3">
    <property type="entry name" value="F-BOX DOMAIN-CONTAINING PROTEIN"/>
    <property type="match status" value="1"/>
</dbReference>
<feature type="chain" id="PRO_5044617198" evidence="2">
    <location>
        <begin position="25"/>
        <end position="1082"/>
    </location>
</feature>
<dbReference type="InterPro" id="IPR032675">
    <property type="entry name" value="LRR_dom_sf"/>
</dbReference>
<evidence type="ECO:0000313" key="6">
    <source>
        <dbReference type="Proteomes" id="UP000315647"/>
    </source>
</evidence>
<dbReference type="Pfam" id="PF23598">
    <property type="entry name" value="LRR_14"/>
    <property type="match status" value="1"/>
</dbReference>
<dbReference type="EMBL" id="CP036317">
    <property type="protein sequence ID" value="QDV19014.1"/>
    <property type="molecule type" value="Genomic_DNA"/>
</dbReference>
<dbReference type="PANTHER" id="PTHR35889">
    <property type="entry name" value="CYCLOINULO-OLIGOSACCHARIDE FRUCTANOTRANSFERASE-RELATED"/>
    <property type="match status" value="1"/>
</dbReference>
<evidence type="ECO:0000256" key="2">
    <source>
        <dbReference type="SAM" id="SignalP"/>
    </source>
</evidence>
<keyword evidence="2" id="KW-0732">Signal</keyword>
<feature type="signal peptide" evidence="2">
    <location>
        <begin position="1"/>
        <end position="24"/>
    </location>
</feature>
<evidence type="ECO:0000259" key="3">
    <source>
        <dbReference type="SMART" id="SM00635"/>
    </source>
</evidence>
<organism evidence="4 6">
    <name type="scientific">Gimesia panareensis</name>
    <dbReference type="NCBI Taxonomy" id="2527978"/>
    <lineage>
        <taxon>Bacteria</taxon>
        <taxon>Pseudomonadati</taxon>
        <taxon>Planctomycetota</taxon>
        <taxon>Planctomycetia</taxon>
        <taxon>Planctomycetales</taxon>
        <taxon>Planctomycetaceae</taxon>
        <taxon>Gimesia</taxon>
    </lineage>
</organism>
<reference evidence="4 6" key="1">
    <citation type="submission" date="2019-03" db="EMBL/GenBank/DDBJ databases">
        <title>Deep-cultivation of Planctomycetes and their phenomic and genomic characterization uncovers novel biology.</title>
        <authorList>
            <person name="Wiegand S."/>
            <person name="Jogler M."/>
            <person name="Boedeker C."/>
            <person name="Pinto D."/>
            <person name="Vollmers J."/>
            <person name="Rivas-Marin E."/>
            <person name="Kohn T."/>
            <person name="Peeters S.H."/>
            <person name="Heuer A."/>
            <person name="Rast P."/>
            <person name="Oberbeckmann S."/>
            <person name="Bunk B."/>
            <person name="Jeske O."/>
            <person name="Meyerdierks A."/>
            <person name="Storesund J.E."/>
            <person name="Kallscheuer N."/>
            <person name="Luecker S."/>
            <person name="Lage O.M."/>
            <person name="Pohl T."/>
            <person name="Merkel B.J."/>
            <person name="Hornburger P."/>
            <person name="Mueller R.-W."/>
            <person name="Bruemmer F."/>
            <person name="Labrenz M."/>
            <person name="Spormann A.M."/>
            <person name="Op den Camp H."/>
            <person name="Overmann J."/>
            <person name="Amann R."/>
            <person name="Jetten M.S.M."/>
            <person name="Mascher T."/>
            <person name="Medema M.H."/>
            <person name="Devos D.P."/>
            <person name="Kaster A.-K."/>
            <person name="Ovreas L."/>
            <person name="Rohde M."/>
            <person name="Galperin M.Y."/>
            <person name="Jogler C."/>
        </authorList>
    </citation>
    <scope>NUCLEOTIDE SEQUENCE [LARGE SCALE GENOMIC DNA]</scope>
    <source>
        <strain evidence="4 6">Enr10</strain>
        <strain evidence="5 7">Pan153</strain>
    </source>
</reference>
<name>A0A517Q9J7_9PLAN</name>
<accession>A0A518FRQ5</accession>
<dbReference type="Proteomes" id="UP000315647">
    <property type="component" value="Chromosome"/>
</dbReference>
<sequence precursor="true">MHVRRQIVSLWFLMLLLFPLQVGAAETEAPLVAQTPEALAIKGLRGFYTNLQQNKDGTVRLVRLSKPHVTPEKVAHLAQFHQLDYLALVCPQLGDEVLPHIQNLTNLDTLLLSESRVTDAGLKNLKKLSRLERLYLDQTQITDEGLQQLSQLQQLKVLSLRNTKITDQGLAHLTGLKQLEVLLLSGTQVSDAGFASLSELQQLKTLYLARTQVTGTRLSELQLPALEHLCLNRCPLVPTAADSLAKLTSLKGLEVYHTGLNSQALSVLRKQLAKTNVFADEESAAATLAALNDLQQQTTVAEQPVLAPIRERIKAGEKLVPDFQQHVIPLLGRLGCNSRNCHGSFQGRGGFQLSMFGYDFKLDHDNLLERINKEKPKDSLVLNKPTSEDEHEGGLRLPPGGWEQQLLHDWIAAGAASVSADGPRFVRLDVTPRQIVFKKKGESAALKAIAVWSDGTREDVTCLTRFESKDDSVAEVTPEGLIQAKAPGDTYVISYYDNGIFSTQVLQPVREYQPGEYPEVSTPTVVDRHVLAKLQKLGIQPSGLCTDEEFLRRVSLDMTGTLPTPDEIRDFLKDPSTEKRSQKIEELLARPGYVAWWSLKLSDLTGSNAGYLGGTEMAQPVAGQWNAWIRRRVEDNVGWDKIVAGIILGTSRLPGQTFEEFMAQQSEFTSIKDRADFTALDNSMPHYWARSNMTVPSDKALAFGYTFLGMRLDCAQCHKHPFDEWSQQDFKQFTEFFTRIKFGVPPDAQVLHEQTRNMLGVPVKLNTAALRRQSYLRIAAEGRPIPWREVYIEPAKGKEQIAKLLGGEELDISQMQDPREVLMAWMLKEPNHYFAKAFVNRIWAHYFNVGIINPPDDLNQANPPSNKALLDYLVAGFIESGYDMKWLHRTIANSRTYQLSWRPNPTNRKDTRNFSHAVLRRLPAEVAIDAIQQATAGEKKLQQHVSKMDGRKITQHPLSFQARSIDFSLLVFGKPLRTTNCDCERQDEPTLLQSLYVRNDAEMLSQLTRPDGWITEVKQKILDEAARKELVREAYLRTLSRLPEESELKDSLEYLQSTKTIQEGLQDLMWALLNTQEFITNH</sequence>
<evidence type="ECO:0000313" key="5">
    <source>
        <dbReference type="EMBL" id="QDV19014.1"/>
    </source>
</evidence>
<dbReference type="EMBL" id="CP037421">
    <property type="protein sequence ID" value="QDT28275.1"/>
    <property type="molecule type" value="Genomic_DNA"/>
</dbReference>
<dbReference type="RefSeq" id="WP_145110607.1">
    <property type="nucleotide sequence ID" value="NZ_CP036277.1"/>
</dbReference>
<dbReference type="Gene3D" id="3.80.10.10">
    <property type="entry name" value="Ribonuclease Inhibitor"/>
    <property type="match status" value="2"/>
</dbReference>
<accession>A0A517Q9J7</accession>
<proteinExistence type="predicted"/>
<dbReference type="Gene3D" id="2.60.40.1080">
    <property type="match status" value="1"/>
</dbReference>
<evidence type="ECO:0000313" key="4">
    <source>
        <dbReference type="EMBL" id="QDT28275.1"/>
    </source>
</evidence>
<keyword evidence="6" id="KW-1185">Reference proteome</keyword>
<dbReference type="Pfam" id="PF07587">
    <property type="entry name" value="PSD1"/>
    <property type="match status" value="1"/>
</dbReference>
<evidence type="ECO:0000313" key="7">
    <source>
        <dbReference type="Proteomes" id="UP000320839"/>
    </source>
</evidence>
<gene>
    <name evidence="4" type="primary">inlA_2</name>
    <name evidence="4" type="ORF">Enr10x_36160</name>
    <name evidence="5" type="ORF">Pan153_36760</name>
</gene>